<keyword evidence="1" id="KW-0812">Transmembrane</keyword>
<dbReference type="PANTHER" id="PTHR13018">
    <property type="entry name" value="PROBABLE MEMBRANE PROTEIN DUF221-RELATED"/>
    <property type="match status" value="1"/>
</dbReference>
<dbReference type="GO" id="GO:0005886">
    <property type="term" value="C:plasma membrane"/>
    <property type="evidence" value="ECO:0007669"/>
    <property type="project" value="TreeGrafter"/>
</dbReference>
<feature type="non-terminal residue" evidence="4">
    <location>
        <position position="1"/>
    </location>
</feature>
<reference evidence="4" key="1">
    <citation type="submission" date="2019-06" db="EMBL/GenBank/DDBJ databases">
        <title>Genomics analysis of Aphanomyces spp. identifies a new class of oomycete effector associated with host adaptation.</title>
        <authorList>
            <person name="Gaulin E."/>
        </authorList>
    </citation>
    <scope>NUCLEOTIDE SEQUENCE</scope>
    <source>
        <strain evidence="4">CBS 578.67</strain>
    </source>
</reference>
<feature type="transmembrane region" description="Helical" evidence="1">
    <location>
        <begin position="495"/>
        <end position="517"/>
    </location>
</feature>
<feature type="domain" description="CSC1/OSCA1-like cytosolic" evidence="3">
    <location>
        <begin position="6"/>
        <end position="181"/>
    </location>
</feature>
<evidence type="ECO:0008006" key="5">
    <source>
        <dbReference type="Google" id="ProtNLM"/>
    </source>
</evidence>
<feature type="transmembrane region" description="Helical" evidence="1">
    <location>
        <begin position="398"/>
        <end position="426"/>
    </location>
</feature>
<dbReference type="GO" id="GO:0005227">
    <property type="term" value="F:calcium-activated cation channel activity"/>
    <property type="evidence" value="ECO:0007669"/>
    <property type="project" value="InterPro"/>
</dbReference>
<evidence type="ECO:0000256" key="1">
    <source>
        <dbReference type="SAM" id="Phobius"/>
    </source>
</evidence>
<dbReference type="AlphaFoldDB" id="A0A6A4Z5A7"/>
<keyword evidence="1" id="KW-1133">Transmembrane helix</keyword>
<dbReference type="Pfam" id="PF02714">
    <property type="entry name" value="RSN1_7TM"/>
    <property type="match status" value="1"/>
</dbReference>
<proteinExistence type="predicted"/>
<evidence type="ECO:0000313" key="4">
    <source>
        <dbReference type="EMBL" id="KAF0705303.1"/>
    </source>
</evidence>
<name>A0A6A4Z5A7_9STRA</name>
<feature type="transmembrane region" description="Helical" evidence="1">
    <location>
        <begin position="456"/>
        <end position="475"/>
    </location>
</feature>
<dbReference type="Pfam" id="PF14703">
    <property type="entry name" value="PHM7_cyt"/>
    <property type="match status" value="1"/>
</dbReference>
<comment type="caution">
    <text evidence="4">The sequence shown here is derived from an EMBL/GenBank/DDBJ whole genome shotgun (WGS) entry which is preliminary data.</text>
</comment>
<organism evidence="4">
    <name type="scientific">Aphanomyces stellatus</name>
    <dbReference type="NCBI Taxonomy" id="120398"/>
    <lineage>
        <taxon>Eukaryota</taxon>
        <taxon>Sar</taxon>
        <taxon>Stramenopiles</taxon>
        <taxon>Oomycota</taxon>
        <taxon>Saprolegniomycetes</taxon>
        <taxon>Saprolegniales</taxon>
        <taxon>Verrucalvaceae</taxon>
        <taxon>Aphanomyces</taxon>
    </lineage>
</organism>
<feature type="transmembrane region" description="Helical" evidence="1">
    <location>
        <begin position="250"/>
        <end position="269"/>
    </location>
</feature>
<feature type="transmembrane region" description="Helical" evidence="1">
    <location>
        <begin position="432"/>
        <end position="449"/>
    </location>
</feature>
<keyword evidence="1" id="KW-0472">Membrane</keyword>
<dbReference type="EMBL" id="VJMH01003632">
    <property type="protein sequence ID" value="KAF0705303.1"/>
    <property type="molecule type" value="Genomic_DNA"/>
</dbReference>
<feature type="transmembrane region" description="Helical" evidence="1">
    <location>
        <begin position="289"/>
        <end position="312"/>
    </location>
</feature>
<gene>
    <name evidence="4" type="ORF">As57867_007052</name>
</gene>
<dbReference type="OrthoDB" id="1689567at2759"/>
<sequence length="598" mass="67004">RDLLQQYTVLINDLPKDLRTHATLDAYLEALFPGNVDAVHITMECRALEAKVAARKAMLTKLERAMVVNQRKSPPRIKVNAEMVDAIPHYQSQLTELNTAIQLDIEALHTHEAELGESHDAGASQFIPEEAAIAKVMRPTALVTFHSLQATQSALQMVQTTNPLEFNVAPAPHPSDMIWTNLGRTLHVRNSARLACTLVTAAVIFLWTGPTVFVTSLSNVQLWREKSPWLDDLFTTHPQLVPLFKQLSPLGLVAFSVLAPYVFLFIASFEGHASQSEMESSIYTKLVIFHFYQTFVVSLFATSLTSALPTILQQPVEAVHIMSKAVPQQASLYMSYLIIQTGLSLTIRLYRVVAFWCALVYRVCAPRVTPRERRASWFGFTPTSVAEICDQSYQLPHFFLAILFVLVFCPITPILGWCGCILFVLADVVYRRLFFFVFSPAPFTTGVYWPKMYTFIVRGMYVAQIILIGMLWLRVDDAKQGEAKTETADVNVVDNAYLYAIFPTVVATLLPVATMIMDWHIQALYPQTARFLPLAECCRLDAARRIDPEMHKQDSAVYVQPAMQESAPLEPNISDLVLSTDLEASYGAMKDSPVVMCG</sequence>
<accession>A0A6A4Z5A7</accession>
<feature type="domain" description="CSC1/OSCA1-like 7TM region" evidence="2">
    <location>
        <begin position="193"/>
        <end position="471"/>
    </location>
</feature>
<protein>
    <recommendedName>
        <fullName evidence="5">CSC1/OSCA1-like 7TM region domain-containing protein</fullName>
    </recommendedName>
</protein>
<dbReference type="InterPro" id="IPR045122">
    <property type="entry name" value="Csc1-like"/>
</dbReference>
<dbReference type="InterPro" id="IPR003864">
    <property type="entry name" value="CSC1/OSCA1-like_7TM"/>
</dbReference>
<evidence type="ECO:0000259" key="3">
    <source>
        <dbReference type="Pfam" id="PF14703"/>
    </source>
</evidence>
<dbReference type="InterPro" id="IPR027815">
    <property type="entry name" value="CSC1/OSCA1-like_cyt"/>
</dbReference>
<evidence type="ECO:0000259" key="2">
    <source>
        <dbReference type="Pfam" id="PF02714"/>
    </source>
</evidence>
<feature type="transmembrane region" description="Helical" evidence="1">
    <location>
        <begin position="194"/>
        <end position="217"/>
    </location>
</feature>
<dbReference type="PANTHER" id="PTHR13018:SF5">
    <property type="entry name" value="RE44586P"/>
    <property type="match status" value="1"/>
</dbReference>